<proteinExistence type="predicted"/>
<dbReference type="Gene3D" id="3.40.50.720">
    <property type="entry name" value="NAD(P)-binding Rossmann-like Domain"/>
    <property type="match status" value="1"/>
</dbReference>
<dbReference type="Pfam" id="PF21077">
    <property type="entry name" value="GDH_ACT3"/>
    <property type="match status" value="1"/>
</dbReference>
<evidence type="ECO:0000259" key="3">
    <source>
        <dbReference type="Pfam" id="PF21075"/>
    </source>
</evidence>
<dbReference type="InterPro" id="IPR028971">
    <property type="entry name" value="NAD-GDH_cat"/>
</dbReference>
<accession>A0ABP5KN64</accession>
<dbReference type="InterPro" id="IPR046346">
    <property type="entry name" value="Aminoacid_DH-like_N_sf"/>
</dbReference>
<dbReference type="InterPro" id="IPR049062">
    <property type="entry name" value="NAD_Glu_DH_ACT2"/>
</dbReference>
<dbReference type="InterPro" id="IPR049064">
    <property type="entry name" value="NAD_Glu_DH_ACT3"/>
</dbReference>
<organism evidence="6 7">
    <name type="scientific">Arthrobacter humicola</name>
    <dbReference type="NCBI Taxonomy" id="409291"/>
    <lineage>
        <taxon>Bacteria</taxon>
        <taxon>Bacillati</taxon>
        <taxon>Actinomycetota</taxon>
        <taxon>Actinomycetes</taxon>
        <taxon>Micrococcales</taxon>
        <taxon>Micrococcaceae</taxon>
        <taxon>Arthrobacter</taxon>
    </lineage>
</organism>
<name>A0ABP5KN64_9MICC</name>
<feature type="domain" description="NAD-glutamate dehydrogenase ACT3" evidence="5">
    <location>
        <begin position="555"/>
        <end position="622"/>
    </location>
</feature>
<dbReference type="RefSeq" id="WP_344364781.1">
    <property type="nucleotide sequence ID" value="NZ_BAAAQB010000029.1"/>
</dbReference>
<dbReference type="Pfam" id="PF21076">
    <property type="entry name" value="GDH_ACT2"/>
    <property type="match status" value="1"/>
</dbReference>
<dbReference type="InterPro" id="IPR049058">
    <property type="entry name" value="NAD_Glu_DH_HM2"/>
</dbReference>
<dbReference type="InterPro" id="IPR024727">
    <property type="entry name" value="NAD_Glu_DH_N_ACT1"/>
</dbReference>
<dbReference type="SUPFAM" id="SSF51735">
    <property type="entry name" value="NAD(P)-binding Rossmann-fold domains"/>
    <property type="match status" value="1"/>
</dbReference>
<dbReference type="PANTHER" id="PTHR43403:SF1">
    <property type="entry name" value="NAD-SPECIFIC GLUTAMATE DEHYDROGENASE"/>
    <property type="match status" value="1"/>
</dbReference>
<evidence type="ECO:0000313" key="7">
    <source>
        <dbReference type="Proteomes" id="UP001500102"/>
    </source>
</evidence>
<feature type="domain" description="NAD-glutamate dehydrogenase catalytic" evidence="1">
    <location>
        <begin position="728"/>
        <end position="1220"/>
    </location>
</feature>
<dbReference type="Pfam" id="PF21079">
    <property type="entry name" value="GDH_HM2"/>
    <property type="match status" value="1"/>
</dbReference>
<dbReference type="InterPro" id="IPR049056">
    <property type="entry name" value="NAD_Glu_DH_HM3"/>
</dbReference>
<feature type="domain" description="NAD-glutamate dehydrogenase ACT2" evidence="4">
    <location>
        <begin position="398"/>
        <end position="486"/>
    </location>
</feature>
<evidence type="ECO:0000259" key="1">
    <source>
        <dbReference type="Pfam" id="PF05088"/>
    </source>
</evidence>
<gene>
    <name evidence="6" type="ORF">GCM10009825_19000</name>
</gene>
<dbReference type="InterPro" id="IPR007780">
    <property type="entry name" value="NAD_Glu_DH_bac"/>
</dbReference>
<dbReference type="InterPro" id="IPR036291">
    <property type="entry name" value="NAD(P)-bd_dom_sf"/>
</dbReference>
<sequence>MSPKSAHPGHARPSILDGLDEQFLGEYYEHVAPEDLQGYSPENLAKRARRHAELAGSHRAGTAIVDVLNESDASVLLVVADAIPHLIHSLTAELTRQNESIRLLVHPNFLVRRDPRTGRLLEVRHGLPQSAPTGRIPGIPGAPEAAQIPPGWSSEIWVAAEIGRLPGPRAIAELTDNVRRVLADVQLVADDTPAIHASLARTVGSLERLPAATAPTPEQLVELLGWLDRGNFTFLGYSEYEYSTAEGPDVVTVRAGTGLGLLRDGRPEARQPVTGLPHAQVLTLSISDLRSSVPRPAYLDEILVRTFCSAATATGEVRFVGLFAPGATGRSVRRIPVIRDKVRAIQENFGFTESSHQGKQLLTVLECFPLDELFHRDLAELSGLAREILRLQAHHQTRVFLHADSYGRFMTALVFLPRHRYSTAVRLRIEHELKQAFQSSSLEFEVRLSESPMARVFFRILLPPGAMPDVDPAALERSIVSTTRTWAEGLDEALRDRLSTAESRRLSALWSAAFPASYRADFDVEDAIEDIRRFEQFDLDGTGGRPLNDPQLAVYVRASASPTLAEDARIRLYLTSAHSLTRILPFFHNLGLEVLNQRPFDVVRGNDRPLFLYDLGVRYPAGVDPARTSGLLGDAFGAAMRGDSESDRFDGLVLREGIHWRQVEILRSYAKYLQQLGTTNSYGFMADTLLANVRATHGLLALFRAKFDPDLEAPDRVGETAAARKDLLAAIDDIPVLDADRLLRTFMNLVESTLRTNYFQGKPHLSFKLNPAAVASAPLPRPKYEIWVCSPRVEGVHLRFGALARGGLRWSDRSEDFRTEVLGLVKAQNVKNSVIVPTGAKGGFYPKQLPDPAADREAWLTEGLECYRIFVRGLLDLTDNLVTTAQGETVAPPARVVRHDVDDYYLVVAADKGTASFSDAANAVAEEYGFWLGDAFASGGSVGYDHKQMGITARGAWESVKHHFRELGVDCQEEDFTVAGIGDMSGDVFGNGMLLSRHMRLVAAFDHRHIFLDPAPEAEASWEERQRLFALPRSSWADYDPSLISEGGGVHSRRAKAISITEQVRSSLGLEPGIKSLPPHAVLQAILRAPVDLLYNGGIGTYIKASSEDNAGVGDKANDPIRVNGNEVRAKVIAEGGNLGITQLGRIEAALSGVLLNTDAIDNSAGVDCSDHEVNIKIFVDRMIAAGKMPTAERAGFLHSLTDEVARLVLANNTNQNVLLLNDRHLVREWSPGFERTMDWLENATDLDRRLEGLPSNEQLQDRLRSGEGLTPPELSVLAAYAKIELAAELNASDLADDPWFLRVLRGYFPRQLSGRFEAELPGHPLRRQIVCTVVANDMINLGGITFAFRAIEETTATAAAVARAFVVAREAYDLPWIVNRLAALPAGYPNEHVAEATLHMRRVLDRATRWYVTHDHRDQPVGAALDRIMPTLELLRTRTLDYLRGSDLDRAQGRLAHWDAVGMPRELGLRASDLLESFGLLDISLISEQVREPITTIADLYYAVFQRIGAANLLLSITDLPRQSRWEALARAALRDDVYSAVADMTVSVMETTQDLSAAEAGTSDAVERIVAWERGHQEQLARIKDTLAEVTKPGQVDIASISVALKLLRTLVRR</sequence>
<comment type="caution">
    <text evidence="6">The sequence shown here is derived from an EMBL/GenBank/DDBJ whole genome shotgun (WGS) entry which is preliminary data.</text>
</comment>
<dbReference type="InterPro" id="IPR048381">
    <property type="entry name" value="GDH_C"/>
</dbReference>
<keyword evidence="7" id="KW-1185">Reference proteome</keyword>
<dbReference type="Pfam" id="PF05088">
    <property type="entry name" value="Bac_GDH_CD"/>
    <property type="match status" value="1"/>
</dbReference>
<dbReference type="Pfam" id="PF21074">
    <property type="entry name" value="GDH_C"/>
    <property type="match status" value="1"/>
</dbReference>
<dbReference type="PIRSF" id="PIRSF036761">
    <property type="entry name" value="GDH_Mll4104"/>
    <property type="match status" value="1"/>
</dbReference>
<dbReference type="Proteomes" id="UP001500102">
    <property type="component" value="Unassembled WGS sequence"/>
</dbReference>
<reference evidence="7" key="1">
    <citation type="journal article" date="2019" name="Int. J. Syst. Evol. Microbiol.">
        <title>The Global Catalogue of Microorganisms (GCM) 10K type strain sequencing project: providing services to taxonomists for standard genome sequencing and annotation.</title>
        <authorList>
            <consortium name="The Broad Institute Genomics Platform"/>
            <consortium name="The Broad Institute Genome Sequencing Center for Infectious Disease"/>
            <person name="Wu L."/>
            <person name="Ma J."/>
        </authorList>
    </citation>
    <scope>NUCLEOTIDE SEQUENCE [LARGE SCALE GENOMIC DNA]</scope>
    <source>
        <strain evidence="7">JCM 15921</strain>
    </source>
</reference>
<evidence type="ECO:0000259" key="4">
    <source>
        <dbReference type="Pfam" id="PF21076"/>
    </source>
</evidence>
<feature type="domain" description="NAD-glutamate dehydrogenase N-terminal ACT1" evidence="3">
    <location>
        <begin position="23"/>
        <end position="177"/>
    </location>
</feature>
<dbReference type="InterPro" id="IPR049059">
    <property type="entry name" value="NAD_Glu_DH_HM1"/>
</dbReference>
<dbReference type="PANTHER" id="PTHR43403">
    <property type="entry name" value="NAD-SPECIFIC GLUTAMATE DEHYDROGENASE"/>
    <property type="match status" value="1"/>
</dbReference>
<dbReference type="Pfam" id="PF21078">
    <property type="entry name" value="GDH_HM3"/>
    <property type="match status" value="1"/>
</dbReference>
<protein>
    <submittedName>
        <fullName evidence="6">NAD-glutamate dehydrogenase</fullName>
    </submittedName>
</protein>
<evidence type="ECO:0000259" key="2">
    <source>
        <dbReference type="Pfam" id="PF21074"/>
    </source>
</evidence>
<dbReference type="Pfam" id="PF21075">
    <property type="entry name" value="GDH_ACT1"/>
    <property type="match status" value="1"/>
</dbReference>
<feature type="domain" description="NAD-specific glutamate dehydrogenase C-terminal" evidence="2">
    <location>
        <begin position="1267"/>
        <end position="1611"/>
    </location>
</feature>
<dbReference type="EMBL" id="BAAAQB010000029">
    <property type="protein sequence ID" value="GAA2135001.1"/>
    <property type="molecule type" value="Genomic_DNA"/>
</dbReference>
<evidence type="ECO:0000259" key="5">
    <source>
        <dbReference type="Pfam" id="PF21077"/>
    </source>
</evidence>
<dbReference type="Pfam" id="PF21073">
    <property type="entry name" value="GDH_HM1"/>
    <property type="match status" value="1"/>
</dbReference>
<dbReference type="SUPFAM" id="SSF53223">
    <property type="entry name" value="Aminoacid dehydrogenase-like, N-terminal domain"/>
    <property type="match status" value="1"/>
</dbReference>
<evidence type="ECO:0000313" key="6">
    <source>
        <dbReference type="EMBL" id="GAA2135001.1"/>
    </source>
</evidence>